<reference evidence="3 4" key="1">
    <citation type="submission" date="2013-09" db="EMBL/GenBank/DDBJ databases">
        <title>Genome sequencing of Phaeobacter antarcticus sp. nov. SM1211.</title>
        <authorList>
            <person name="Zhang X.-Y."/>
            <person name="Liu C."/>
            <person name="Chen X.-L."/>
            <person name="Xie B.-B."/>
            <person name="Qin Q.-L."/>
            <person name="Rong J.-C."/>
            <person name="Zhang Y.-Z."/>
        </authorList>
    </citation>
    <scope>NUCLEOTIDE SEQUENCE [LARGE SCALE GENOMIC DNA]</scope>
    <source>
        <strain evidence="3 4">SM1211</strain>
    </source>
</reference>
<feature type="signal peptide" evidence="1">
    <location>
        <begin position="1"/>
        <end position="19"/>
    </location>
</feature>
<comment type="caution">
    <text evidence="3">The sequence shown here is derived from an EMBL/GenBank/DDBJ whole genome shotgun (WGS) entry which is preliminary data.</text>
</comment>
<dbReference type="InterPro" id="IPR007655">
    <property type="entry name" value="Slam_C"/>
</dbReference>
<sequence length="326" mass="34558">MLLKPIALSLSLLPLVATAAVAQSAAPGWSTQLSFGLGRTSNINNGFATTLDGLQELPFAYELQSSDKSLSASMIELGLATSRTLAETGSARTDLRLSAYQRRVTLSEDGTRVKGSDFNLSSLTAGIGQSWTLGGGGLVLGTEAALGHVFLGGDSLYSNLNVGGSVRYSFTPYMTAQFRAMREAQIGYDGRADAHAWRGSAGVTTELAQGQTLSAAYNYAEGSSSEDYLDYADHEIAVNLGLAQPVLGASVDFGLSASRKHYARNEVTSGDRDDDTLQGDVSLRFENANIAGFVPNVTLSTRRSDSNIKTYRAIDYGLQMGLSSQF</sequence>
<organism evidence="3 4">
    <name type="scientific">Puniceibacterium antarcticum</name>
    <dbReference type="NCBI Taxonomy" id="1206336"/>
    <lineage>
        <taxon>Bacteria</taxon>
        <taxon>Pseudomonadati</taxon>
        <taxon>Pseudomonadota</taxon>
        <taxon>Alphaproteobacteria</taxon>
        <taxon>Rhodobacterales</taxon>
        <taxon>Paracoccaceae</taxon>
        <taxon>Puniceibacterium</taxon>
    </lineage>
</organism>
<accession>A0A2G8R7U0</accession>
<evidence type="ECO:0000313" key="4">
    <source>
        <dbReference type="Proteomes" id="UP000231259"/>
    </source>
</evidence>
<dbReference type="Pfam" id="PF04575">
    <property type="entry name" value="SlipAM"/>
    <property type="match status" value="1"/>
</dbReference>
<dbReference type="OrthoDB" id="7684399at2"/>
<evidence type="ECO:0000259" key="2">
    <source>
        <dbReference type="Pfam" id="PF04575"/>
    </source>
</evidence>
<keyword evidence="4" id="KW-1185">Reference proteome</keyword>
<evidence type="ECO:0000313" key="3">
    <source>
        <dbReference type="EMBL" id="PIL17625.1"/>
    </source>
</evidence>
<dbReference type="AlphaFoldDB" id="A0A2G8R7U0"/>
<dbReference type="RefSeq" id="WP_099913144.1">
    <property type="nucleotide sequence ID" value="NZ_AWWI01000164.1"/>
</dbReference>
<dbReference type="Proteomes" id="UP000231259">
    <property type="component" value="Unassembled WGS sequence"/>
</dbReference>
<evidence type="ECO:0000256" key="1">
    <source>
        <dbReference type="SAM" id="SignalP"/>
    </source>
</evidence>
<feature type="domain" description="Surface lipoprotein assembly modifier C-terminal" evidence="2">
    <location>
        <begin position="208"/>
        <end position="311"/>
    </location>
</feature>
<feature type="chain" id="PRO_5013782282" description="Surface lipoprotein assembly modifier C-terminal domain-containing protein" evidence="1">
    <location>
        <begin position="20"/>
        <end position="326"/>
    </location>
</feature>
<keyword evidence="1" id="KW-0732">Signal</keyword>
<proteinExistence type="predicted"/>
<name>A0A2G8R7U0_9RHOB</name>
<protein>
    <recommendedName>
        <fullName evidence="2">Surface lipoprotein assembly modifier C-terminal domain-containing protein</fullName>
    </recommendedName>
</protein>
<dbReference type="EMBL" id="AWWI01000164">
    <property type="protein sequence ID" value="PIL17625.1"/>
    <property type="molecule type" value="Genomic_DNA"/>
</dbReference>
<gene>
    <name evidence="3" type="ORF">P775_23905</name>
</gene>